<feature type="region of interest" description="Disordered" evidence="1">
    <location>
        <begin position="1"/>
        <end position="56"/>
    </location>
</feature>
<gene>
    <name evidence="2" type="ORF">HU200_050327</name>
</gene>
<comment type="caution">
    <text evidence="2">The sequence shown here is derived from an EMBL/GenBank/DDBJ whole genome shotgun (WGS) entry which is preliminary data.</text>
</comment>
<dbReference type="AlphaFoldDB" id="A0A835AY79"/>
<keyword evidence="3" id="KW-1185">Reference proteome</keyword>
<feature type="compositionally biased region" description="Polar residues" evidence="1">
    <location>
        <begin position="101"/>
        <end position="122"/>
    </location>
</feature>
<protein>
    <submittedName>
        <fullName evidence="2">Uncharacterized protein</fullName>
    </submittedName>
</protein>
<reference evidence="2" key="1">
    <citation type="submission" date="2020-07" db="EMBL/GenBank/DDBJ databases">
        <title>Genome sequence and genetic diversity analysis of an under-domesticated orphan crop, white fonio (Digitaria exilis).</title>
        <authorList>
            <person name="Bennetzen J.L."/>
            <person name="Chen S."/>
            <person name="Ma X."/>
            <person name="Wang X."/>
            <person name="Yssel A.E.J."/>
            <person name="Chaluvadi S.R."/>
            <person name="Johnson M."/>
            <person name="Gangashetty P."/>
            <person name="Hamidou F."/>
            <person name="Sanogo M.D."/>
            <person name="Zwaenepoel A."/>
            <person name="Wallace J."/>
            <person name="Van De Peer Y."/>
            <person name="Van Deynze A."/>
        </authorList>
    </citation>
    <scope>NUCLEOTIDE SEQUENCE</scope>
    <source>
        <tissue evidence="2">Leaves</tissue>
    </source>
</reference>
<evidence type="ECO:0000313" key="3">
    <source>
        <dbReference type="Proteomes" id="UP000636709"/>
    </source>
</evidence>
<accession>A0A835AY79</accession>
<dbReference type="PANTHER" id="PTHR36484:SF2">
    <property type="entry name" value="OS01G0558700 PROTEIN"/>
    <property type="match status" value="1"/>
</dbReference>
<dbReference type="Proteomes" id="UP000636709">
    <property type="component" value="Unassembled WGS sequence"/>
</dbReference>
<dbReference type="EMBL" id="JACEFO010002248">
    <property type="protein sequence ID" value="KAF8671048.1"/>
    <property type="molecule type" value="Genomic_DNA"/>
</dbReference>
<name>A0A835AY79_9POAL</name>
<dbReference type="OrthoDB" id="640098at2759"/>
<proteinExistence type="predicted"/>
<evidence type="ECO:0000313" key="2">
    <source>
        <dbReference type="EMBL" id="KAF8671048.1"/>
    </source>
</evidence>
<sequence>MSVGSKSLPARRGDGEGGENGAVARDEDDDGLRRGGSSRSCRNKKQKATRYDRWFSGRELSSIGSVPLKDVDAGKLKSQIRKWAKAVVAFARQISFGGGSPRSSVATTSSGSDGTPRRSASATFPAASRQASRLGGGAKNEPPVTG</sequence>
<evidence type="ECO:0000256" key="1">
    <source>
        <dbReference type="SAM" id="MobiDB-lite"/>
    </source>
</evidence>
<dbReference type="PANTHER" id="PTHR36484">
    <property type="entry name" value="OS01G0558700 PROTEIN"/>
    <property type="match status" value="1"/>
</dbReference>
<feature type="region of interest" description="Disordered" evidence="1">
    <location>
        <begin position="96"/>
        <end position="146"/>
    </location>
</feature>
<organism evidence="2 3">
    <name type="scientific">Digitaria exilis</name>
    <dbReference type="NCBI Taxonomy" id="1010633"/>
    <lineage>
        <taxon>Eukaryota</taxon>
        <taxon>Viridiplantae</taxon>
        <taxon>Streptophyta</taxon>
        <taxon>Embryophyta</taxon>
        <taxon>Tracheophyta</taxon>
        <taxon>Spermatophyta</taxon>
        <taxon>Magnoliopsida</taxon>
        <taxon>Liliopsida</taxon>
        <taxon>Poales</taxon>
        <taxon>Poaceae</taxon>
        <taxon>PACMAD clade</taxon>
        <taxon>Panicoideae</taxon>
        <taxon>Panicodae</taxon>
        <taxon>Paniceae</taxon>
        <taxon>Anthephorinae</taxon>
        <taxon>Digitaria</taxon>
    </lineage>
</organism>